<evidence type="ECO:0000313" key="3">
    <source>
        <dbReference type="Proteomes" id="UP000184774"/>
    </source>
</evidence>
<evidence type="ECO:0000256" key="1">
    <source>
        <dbReference type="SAM" id="SignalP"/>
    </source>
</evidence>
<dbReference type="OrthoDB" id="1188513at2"/>
<accession>A0A1N6M9C5</accession>
<dbReference type="SUPFAM" id="SSF56935">
    <property type="entry name" value="Porins"/>
    <property type="match status" value="1"/>
</dbReference>
<dbReference type="EMBL" id="FSSB01000022">
    <property type="protein sequence ID" value="SIO95967.1"/>
    <property type="molecule type" value="Genomic_DNA"/>
</dbReference>
<dbReference type="Proteomes" id="UP000184774">
    <property type="component" value="Unassembled WGS sequence"/>
</dbReference>
<gene>
    <name evidence="2" type="ORF">VSP9026_03720</name>
</gene>
<name>A0A1N6M9C5_9VIBR</name>
<organism evidence="2 3">
    <name type="scientific">Vibrio spartinae</name>
    <dbReference type="NCBI Taxonomy" id="1918945"/>
    <lineage>
        <taxon>Bacteria</taxon>
        <taxon>Pseudomonadati</taxon>
        <taxon>Pseudomonadota</taxon>
        <taxon>Gammaproteobacteria</taxon>
        <taxon>Vibrionales</taxon>
        <taxon>Vibrionaceae</taxon>
        <taxon>Vibrio</taxon>
    </lineage>
</organism>
<keyword evidence="1" id="KW-0732">Signal</keyword>
<reference evidence="2 3" key="1">
    <citation type="submission" date="2016-12" db="EMBL/GenBank/DDBJ databases">
        <authorList>
            <person name="Song W.-J."/>
            <person name="Kurnit D.M."/>
        </authorList>
    </citation>
    <scope>NUCLEOTIDE SEQUENCE [LARGE SCALE GENOMIC DNA]</scope>
    <source>
        <strain evidence="2 3">CECT 9026</strain>
    </source>
</reference>
<dbReference type="RefSeq" id="WP_074374442.1">
    <property type="nucleotide sequence ID" value="NZ_AP024908.1"/>
</dbReference>
<sequence length="390" mass="44785">MAVKHRFLTTALALGFTQFAWADWQTEGFVSAIADIYKDDAQSEQCCNTLANRMLFAPRLLWWNDSGWAATFNPYVEYETQSEQGFINLREANLTYAGDGIEWLLGYNIVYWGVTEVYQPVNVVNQYDGHIALGTKDKIGQPMLQARWLPQWGDVQMLLLPAHQPRQFREPDQRRSLTKPVRDQALYPDGEKTIDSAVRVGFWQDALDVGISAFYGNSREPLLVEQTHDWQASYATIFQLGVDLQWTQDDLLLKWESTYKSGEGRDYTTLVTGFEYSVYGFSFSQGTLGLISEYAWDDRDSSAPPTIYNNDLFLGLRWQANDIKDTELLLSGLFDLEQTSPIYKLTASRRINENWKLIIEGYYLSSMANNEPIAYLKNDSYFTIGAEYNF</sequence>
<evidence type="ECO:0000313" key="2">
    <source>
        <dbReference type="EMBL" id="SIO95967.1"/>
    </source>
</evidence>
<proteinExistence type="predicted"/>
<feature type="signal peptide" evidence="1">
    <location>
        <begin position="1"/>
        <end position="22"/>
    </location>
</feature>
<protein>
    <submittedName>
        <fullName evidence="2">Uncharacterized protein</fullName>
    </submittedName>
</protein>
<feature type="chain" id="PRO_5012003429" evidence="1">
    <location>
        <begin position="23"/>
        <end position="390"/>
    </location>
</feature>
<dbReference type="AlphaFoldDB" id="A0A1N6M9C5"/>